<dbReference type="SUPFAM" id="SSF46767">
    <property type="entry name" value="Methylated DNA-protein cysteine methyltransferase, C-terminal domain"/>
    <property type="match status" value="1"/>
</dbReference>
<keyword evidence="10" id="KW-0804">Transcription</keyword>
<evidence type="ECO:0000256" key="9">
    <source>
        <dbReference type="ARBA" id="ARBA00023159"/>
    </source>
</evidence>
<dbReference type="PANTHER" id="PTHR10815:SF14">
    <property type="entry name" value="BIFUNCTIONAL TRANSCRIPTIONAL ACTIVATOR_DNA REPAIR ENZYME ADA"/>
    <property type="match status" value="1"/>
</dbReference>
<keyword evidence="11" id="KW-0234">DNA repair</keyword>
<dbReference type="InterPro" id="IPR014048">
    <property type="entry name" value="MethylDNA_cys_MeTrfase_DNA-bd"/>
</dbReference>
<keyword evidence="3 16" id="KW-0808">Transferase</keyword>
<proteinExistence type="predicted"/>
<dbReference type="InterPro" id="IPR018060">
    <property type="entry name" value="HTH_AraC"/>
</dbReference>
<dbReference type="InterPro" id="IPR004026">
    <property type="entry name" value="Ada_DNA_repair_Zn-bd"/>
</dbReference>
<evidence type="ECO:0000256" key="14">
    <source>
        <dbReference type="PIRSR" id="PIRSR000409-3"/>
    </source>
</evidence>
<dbReference type="InterPro" id="IPR009057">
    <property type="entry name" value="Homeodomain-like_sf"/>
</dbReference>
<dbReference type="InterPro" id="IPR036388">
    <property type="entry name" value="WH-like_DNA-bd_sf"/>
</dbReference>
<feature type="binding site" evidence="14">
    <location>
        <position position="80"/>
    </location>
    <ligand>
        <name>Zn(2+)</name>
        <dbReference type="ChEBI" id="CHEBI:29105"/>
    </ligand>
</feature>
<reference evidence="17" key="1">
    <citation type="submission" date="2016-10" db="EMBL/GenBank/DDBJ databases">
        <authorList>
            <person name="Varghese N."/>
            <person name="Submissions S."/>
        </authorList>
    </citation>
    <scope>NUCLEOTIDE SEQUENCE [LARGE SCALE GENOMIC DNA]</scope>
    <source>
        <strain evidence="17">GAS232</strain>
    </source>
</reference>
<comment type="catalytic activity">
    <reaction evidence="12">
        <text>a 6-O-methyl-2'-deoxyguanosine in DNA + L-cysteinyl-[protein] = S-methyl-L-cysteinyl-[protein] + a 2'-deoxyguanosine in DNA</text>
        <dbReference type="Rhea" id="RHEA:24000"/>
        <dbReference type="Rhea" id="RHEA-COMP:10131"/>
        <dbReference type="Rhea" id="RHEA-COMP:10132"/>
        <dbReference type="Rhea" id="RHEA-COMP:11367"/>
        <dbReference type="Rhea" id="RHEA-COMP:11368"/>
        <dbReference type="ChEBI" id="CHEBI:29950"/>
        <dbReference type="ChEBI" id="CHEBI:82612"/>
        <dbReference type="ChEBI" id="CHEBI:85445"/>
        <dbReference type="ChEBI" id="CHEBI:85448"/>
        <dbReference type="EC" id="2.1.1.63"/>
    </reaction>
</comment>
<keyword evidence="2 16" id="KW-0489">Methyltransferase</keyword>
<evidence type="ECO:0000256" key="6">
    <source>
        <dbReference type="ARBA" id="ARBA00022833"/>
    </source>
</evidence>
<dbReference type="AlphaFoldDB" id="A0A1G7KA89"/>
<dbReference type="Pfam" id="PF12833">
    <property type="entry name" value="HTH_18"/>
    <property type="match status" value="1"/>
</dbReference>
<keyword evidence="17" id="KW-1185">Reference proteome</keyword>
<evidence type="ECO:0000313" key="16">
    <source>
        <dbReference type="EMBL" id="SDF34092.1"/>
    </source>
</evidence>
<dbReference type="Gene3D" id="3.40.10.10">
    <property type="entry name" value="DNA Methylphosphotriester Repair Domain"/>
    <property type="match status" value="1"/>
</dbReference>
<dbReference type="GO" id="GO:0003908">
    <property type="term" value="F:methylated-DNA-[protein]-cysteine S-methyltransferase activity"/>
    <property type="evidence" value="ECO:0007669"/>
    <property type="project" value="UniProtKB-EC"/>
</dbReference>
<name>A0A1G7KA89_9BACT</name>
<keyword evidence="9" id="KW-0010">Activator</keyword>
<comment type="catalytic activity">
    <reaction evidence="1">
        <text>a 4-O-methyl-thymidine in DNA + L-cysteinyl-[protein] = a thymidine in DNA + S-methyl-L-cysteinyl-[protein]</text>
        <dbReference type="Rhea" id="RHEA:53428"/>
        <dbReference type="Rhea" id="RHEA-COMP:10131"/>
        <dbReference type="Rhea" id="RHEA-COMP:10132"/>
        <dbReference type="Rhea" id="RHEA-COMP:13555"/>
        <dbReference type="Rhea" id="RHEA-COMP:13556"/>
        <dbReference type="ChEBI" id="CHEBI:29950"/>
        <dbReference type="ChEBI" id="CHEBI:82612"/>
        <dbReference type="ChEBI" id="CHEBI:137386"/>
        <dbReference type="ChEBI" id="CHEBI:137387"/>
        <dbReference type="EC" id="2.1.1.63"/>
    </reaction>
</comment>
<evidence type="ECO:0000259" key="15">
    <source>
        <dbReference type="PROSITE" id="PS01124"/>
    </source>
</evidence>
<dbReference type="SUPFAM" id="SSF53155">
    <property type="entry name" value="Methylated DNA-protein cysteine methyltransferase domain"/>
    <property type="match status" value="1"/>
</dbReference>
<feature type="binding site" evidence="14">
    <location>
        <position position="49"/>
    </location>
    <ligand>
        <name>Zn(2+)</name>
        <dbReference type="ChEBI" id="CHEBI:29105"/>
    </ligand>
</feature>
<accession>A0A1G7KA89</accession>
<dbReference type="InterPro" id="IPR001497">
    <property type="entry name" value="MethylDNA_cys_MeTrfase_AS"/>
</dbReference>
<dbReference type="NCBIfam" id="TIGR00589">
    <property type="entry name" value="ogt"/>
    <property type="match status" value="1"/>
</dbReference>
<evidence type="ECO:0000256" key="5">
    <source>
        <dbReference type="ARBA" id="ARBA00022763"/>
    </source>
</evidence>
<dbReference type="PROSITE" id="PS01124">
    <property type="entry name" value="HTH_ARAC_FAMILY_2"/>
    <property type="match status" value="1"/>
</dbReference>
<evidence type="ECO:0000256" key="4">
    <source>
        <dbReference type="ARBA" id="ARBA00022723"/>
    </source>
</evidence>
<dbReference type="Gene3D" id="3.30.160.70">
    <property type="entry name" value="Methylated DNA-protein cysteine methyltransferase domain"/>
    <property type="match status" value="1"/>
</dbReference>
<evidence type="ECO:0000313" key="17">
    <source>
        <dbReference type="Proteomes" id="UP000182427"/>
    </source>
</evidence>
<evidence type="ECO:0000256" key="12">
    <source>
        <dbReference type="ARBA" id="ARBA00049348"/>
    </source>
</evidence>
<protein>
    <submittedName>
        <fullName evidence="16">AraC family transcriptional regulator, regulatory protein of adaptative response / methylated-DNA-[protein]-cysteine methyltransferase</fullName>
    </submittedName>
</protein>
<comment type="cofactor">
    <cofactor evidence="14">
        <name>Zn(2+)</name>
        <dbReference type="ChEBI" id="CHEBI:29105"/>
    </cofactor>
    <text evidence="14">Binds 1 zinc ion per subunit.</text>
</comment>
<dbReference type="Pfam" id="PF02805">
    <property type="entry name" value="Ada_Zn_binding"/>
    <property type="match status" value="1"/>
</dbReference>
<dbReference type="SUPFAM" id="SSF57884">
    <property type="entry name" value="Ada DNA repair protein, N-terminal domain (N-Ada 10)"/>
    <property type="match status" value="1"/>
</dbReference>
<dbReference type="OrthoDB" id="9802228at2"/>
<dbReference type="PROSITE" id="PS00041">
    <property type="entry name" value="HTH_ARAC_FAMILY_1"/>
    <property type="match status" value="1"/>
</dbReference>
<organism evidence="16 17">
    <name type="scientific">Terriglobus roseus</name>
    <dbReference type="NCBI Taxonomy" id="392734"/>
    <lineage>
        <taxon>Bacteria</taxon>
        <taxon>Pseudomonadati</taxon>
        <taxon>Acidobacteriota</taxon>
        <taxon>Terriglobia</taxon>
        <taxon>Terriglobales</taxon>
        <taxon>Acidobacteriaceae</taxon>
        <taxon>Terriglobus</taxon>
    </lineage>
</organism>
<dbReference type="Gene3D" id="1.10.10.60">
    <property type="entry name" value="Homeodomain-like"/>
    <property type="match status" value="2"/>
</dbReference>
<dbReference type="GO" id="GO:0008270">
    <property type="term" value="F:zinc ion binding"/>
    <property type="evidence" value="ECO:0007669"/>
    <property type="project" value="InterPro"/>
</dbReference>
<evidence type="ECO:0000256" key="3">
    <source>
        <dbReference type="ARBA" id="ARBA00022679"/>
    </source>
</evidence>
<sequence>MKRKVANTKASPEEAQSILSDARWDAIVRRDRQADGAFVYSVRSTGVFCRPGCSSRTPRPENVSFHANAQDAIRAGFRPCQRCKPNQNADPSTEAVATLCRVIENTIAAGDPAPQLEDLAKQVGLSQFYLHRQFRAATGLTPKQYATACRAKQLQKNLKGSATVTDTIYETGFNSSSRFYQAAANTLGMTPTQFRKGGLNTDITYAIGPSTLGMVLVARSPRGICAILMGDAEETLLDDLQQRFPQATLLPGDADFSETLEKVVAWTERPRNNHINLPLDIRGTAFQQRVWQALQAIPAGETASYAEIAQRIGNPRSVRAVAQACASNALAVAIPCHRVVKSDGALSGYRWGVDRKKELLRREQLSH</sequence>
<dbReference type="InterPro" id="IPR035451">
    <property type="entry name" value="Ada-like_dom_sf"/>
</dbReference>
<feature type="active site" description="Nucleophile; methyl group acceptor from methylphosphotriester" evidence="13">
    <location>
        <position position="49"/>
    </location>
</feature>
<dbReference type="GO" id="GO:0032259">
    <property type="term" value="P:methylation"/>
    <property type="evidence" value="ECO:0007669"/>
    <property type="project" value="UniProtKB-KW"/>
</dbReference>
<keyword evidence="8" id="KW-0238">DNA-binding</keyword>
<feature type="domain" description="HTH araC/xylS-type" evidence="15">
    <location>
        <begin position="97"/>
        <end position="197"/>
    </location>
</feature>
<dbReference type="FunFam" id="1.10.10.10:FF:000410">
    <property type="entry name" value="ADA regulatory protein, putative"/>
    <property type="match status" value="1"/>
</dbReference>
<dbReference type="EMBL" id="LT629690">
    <property type="protein sequence ID" value="SDF34092.1"/>
    <property type="molecule type" value="Genomic_DNA"/>
</dbReference>
<evidence type="ECO:0000256" key="8">
    <source>
        <dbReference type="ARBA" id="ARBA00023125"/>
    </source>
</evidence>
<dbReference type="GO" id="GO:0043565">
    <property type="term" value="F:sequence-specific DNA binding"/>
    <property type="evidence" value="ECO:0007669"/>
    <property type="project" value="InterPro"/>
</dbReference>
<dbReference type="PROSITE" id="PS00374">
    <property type="entry name" value="MGMT"/>
    <property type="match status" value="1"/>
</dbReference>
<dbReference type="GO" id="GO:0006281">
    <property type="term" value="P:DNA repair"/>
    <property type="evidence" value="ECO:0007669"/>
    <property type="project" value="UniProtKB-KW"/>
</dbReference>
<keyword evidence="4 14" id="KW-0479">Metal-binding</keyword>
<dbReference type="Pfam" id="PF01035">
    <property type="entry name" value="DNA_binding_1"/>
    <property type="match status" value="1"/>
</dbReference>
<dbReference type="CDD" id="cd06445">
    <property type="entry name" value="ATase"/>
    <property type="match status" value="1"/>
</dbReference>
<dbReference type="NCBIfam" id="NF011964">
    <property type="entry name" value="PRK15435.1"/>
    <property type="match status" value="1"/>
</dbReference>
<evidence type="ECO:0000256" key="2">
    <source>
        <dbReference type="ARBA" id="ARBA00022603"/>
    </source>
</evidence>
<dbReference type="Gene3D" id="1.10.10.10">
    <property type="entry name" value="Winged helix-like DNA-binding domain superfamily/Winged helix DNA-binding domain"/>
    <property type="match status" value="1"/>
</dbReference>
<dbReference type="SUPFAM" id="SSF46689">
    <property type="entry name" value="Homeodomain-like"/>
    <property type="match status" value="1"/>
</dbReference>
<dbReference type="InterPro" id="IPR018062">
    <property type="entry name" value="HTH_AraC-typ_CS"/>
</dbReference>
<evidence type="ECO:0000256" key="1">
    <source>
        <dbReference type="ARBA" id="ARBA00001286"/>
    </source>
</evidence>
<feature type="binding site" evidence="14">
    <location>
        <position position="83"/>
    </location>
    <ligand>
        <name>Zn(2+)</name>
        <dbReference type="ChEBI" id="CHEBI:29105"/>
    </ligand>
</feature>
<keyword evidence="5" id="KW-0227">DNA damage</keyword>
<dbReference type="RefSeq" id="WP_083345091.1">
    <property type="nucleotide sequence ID" value="NZ_LT629690.1"/>
</dbReference>
<feature type="active site" description="Nucleophile; methyl group acceptor from either O6-methylguanine or O4-methylthymine" evidence="13">
    <location>
        <position position="336"/>
    </location>
</feature>
<gene>
    <name evidence="16" type="ORF">SAMN05444167_2111</name>
</gene>
<dbReference type="InterPro" id="IPR036217">
    <property type="entry name" value="MethylDNA_cys_MeTrfase_DNAb"/>
</dbReference>
<dbReference type="InterPro" id="IPR036631">
    <property type="entry name" value="MGMT_N_sf"/>
</dbReference>
<dbReference type="PIRSF" id="PIRSF000409">
    <property type="entry name" value="Ada"/>
    <property type="match status" value="1"/>
</dbReference>
<keyword evidence="6 14" id="KW-0862">Zinc</keyword>
<evidence type="ECO:0000256" key="7">
    <source>
        <dbReference type="ARBA" id="ARBA00023015"/>
    </source>
</evidence>
<keyword evidence="7" id="KW-0805">Transcription regulation</keyword>
<evidence type="ECO:0000256" key="13">
    <source>
        <dbReference type="PIRSR" id="PIRSR000409-1"/>
    </source>
</evidence>
<dbReference type="GO" id="GO:0003700">
    <property type="term" value="F:DNA-binding transcription factor activity"/>
    <property type="evidence" value="ECO:0007669"/>
    <property type="project" value="InterPro"/>
</dbReference>
<dbReference type="Proteomes" id="UP000182427">
    <property type="component" value="Chromosome I"/>
</dbReference>
<dbReference type="SMART" id="SM00342">
    <property type="entry name" value="HTH_ARAC"/>
    <property type="match status" value="1"/>
</dbReference>
<feature type="binding site" evidence="14">
    <location>
        <position position="53"/>
    </location>
    <ligand>
        <name>Zn(2+)</name>
        <dbReference type="ChEBI" id="CHEBI:29105"/>
    </ligand>
</feature>
<dbReference type="PANTHER" id="PTHR10815">
    <property type="entry name" value="METHYLATED-DNA--PROTEIN-CYSTEINE METHYLTRANSFERASE"/>
    <property type="match status" value="1"/>
</dbReference>
<evidence type="ECO:0000256" key="10">
    <source>
        <dbReference type="ARBA" id="ARBA00023163"/>
    </source>
</evidence>
<evidence type="ECO:0000256" key="11">
    <source>
        <dbReference type="ARBA" id="ARBA00023204"/>
    </source>
</evidence>
<dbReference type="InterPro" id="IPR016221">
    <property type="entry name" value="Bifunct_regulatory_prot_Ada"/>
</dbReference>